<keyword evidence="3" id="KW-0843">Virulence</keyword>
<comment type="similarity">
    <text evidence="1">Belongs to the TrbG/VirB9 family.</text>
</comment>
<dbReference type="Pfam" id="PF03524">
    <property type="entry name" value="CagX"/>
    <property type="match status" value="1"/>
</dbReference>
<feature type="signal peptide" evidence="4">
    <location>
        <begin position="1"/>
        <end position="24"/>
    </location>
</feature>
<dbReference type="OrthoDB" id="7390264at2"/>
<dbReference type="AlphaFoldDB" id="A0A329YG42"/>
<accession>A0A329YG42</accession>
<evidence type="ECO:0000313" key="6">
    <source>
        <dbReference type="Proteomes" id="UP000251205"/>
    </source>
</evidence>
<dbReference type="InterPro" id="IPR010258">
    <property type="entry name" value="Conjugal_tfr_TrbG/VirB9/CagX"/>
</dbReference>
<evidence type="ECO:0000256" key="2">
    <source>
        <dbReference type="ARBA" id="ARBA00022729"/>
    </source>
</evidence>
<organism evidence="5 6">
    <name type="scientific">Rhizobium tropici</name>
    <dbReference type="NCBI Taxonomy" id="398"/>
    <lineage>
        <taxon>Bacteria</taxon>
        <taxon>Pseudomonadati</taxon>
        <taxon>Pseudomonadota</taxon>
        <taxon>Alphaproteobacteria</taxon>
        <taxon>Hyphomicrobiales</taxon>
        <taxon>Rhizobiaceae</taxon>
        <taxon>Rhizobium/Agrobacterium group</taxon>
        <taxon>Rhizobium</taxon>
    </lineage>
</organism>
<feature type="chain" id="PRO_5016357844" evidence="4">
    <location>
        <begin position="25"/>
        <end position="295"/>
    </location>
</feature>
<dbReference type="NCBIfam" id="TIGR02781">
    <property type="entry name" value="VirB9"/>
    <property type="match status" value="1"/>
</dbReference>
<dbReference type="InterPro" id="IPR038161">
    <property type="entry name" value="VirB9/CagX/TrbG_C_sf"/>
</dbReference>
<reference evidence="5 6" key="1">
    <citation type="submission" date="2018-06" db="EMBL/GenBank/DDBJ databases">
        <title>Whole Genome Sequence of an efficient microsymbiont, Rhizobium tropici.</title>
        <authorList>
            <person name="Srinivasan R."/>
            <person name="Singh H.V."/>
            <person name="Srivastava R."/>
            <person name="Kumari B."/>
            <person name="Radhakrishna A."/>
        </authorList>
    </citation>
    <scope>NUCLEOTIDE SEQUENCE [LARGE SCALE GENOMIC DNA]</scope>
    <source>
        <strain evidence="5 6">IGFRI Rhizo-19</strain>
    </source>
</reference>
<dbReference type="Proteomes" id="UP000251205">
    <property type="component" value="Unassembled WGS sequence"/>
</dbReference>
<dbReference type="Gene3D" id="2.60.40.2500">
    <property type="match status" value="1"/>
</dbReference>
<dbReference type="EMBL" id="QMKK01000025">
    <property type="protein sequence ID" value="RAX41958.1"/>
    <property type="molecule type" value="Genomic_DNA"/>
</dbReference>
<proteinExistence type="inferred from homology"/>
<dbReference type="InterPro" id="IPR014148">
    <property type="entry name" value="VirB9"/>
</dbReference>
<gene>
    <name evidence="5" type="primary">virB9</name>
    <name evidence="5" type="ORF">DQ393_10255</name>
</gene>
<protein>
    <submittedName>
        <fullName evidence="5">P-type conjugative transfer protein VirB9</fullName>
    </submittedName>
</protein>
<comment type="caution">
    <text evidence="5">The sequence shown here is derived from an EMBL/GenBank/DDBJ whole genome shotgun (WGS) entry which is preliminary data.</text>
</comment>
<name>A0A329YG42_RHITR</name>
<evidence type="ECO:0000313" key="5">
    <source>
        <dbReference type="EMBL" id="RAX41958.1"/>
    </source>
</evidence>
<evidence type="ECO:0000256" key="4">
    <source>
        <dbReference type="SAM" id="SignalP"/>
    </source>
</evidence>
<dbReference type="CDD" id="cd06911">
    <property type="entry name" value="VirB9_CagX_TrbG"/>
    <property type="match status" value="1"/>
</dbReference>
<sequence length="295" mass="32106">MRHLKHHCLIALLLTASWPSATLALETPRGASQDSRVRFVDYQPYNITRIVGSLRSSVQVEFAADEEIAHVALGNTVAWEVAPAGNILFLKARENQPVTNISVVTTRRDGSTRSYQMELTVRDGPVAAGQDTYFYVKYRYPTDDAERRRQEALARTQAAQAGQADTVLALHEQYGPRNWHYSAQGSGALEPNAVYDNGKITTIAFTGNQEMPAIYMENSDGTESLVPKSVSGDLVLVHAISRKFILRRGGDVLCIFNEAYDPVGIDPNTGTTSPSVERVMKAQAASAATGGAYGG</sequence>
<evidence type="ECO:0000256" key="1">
    <source>
        <dbReference type="ARBA" id="ARBA00006135"/>
    </source>
</evidence>
<dbReference type="InterPro" id="IPR033645">
    <property type="entry name" value="VirB9/CagX/TrbG_C"/>
</dbReference>
<keyword evidence="2 4" id="KW-0732">Signal</keyword>
<evidence type="ECO:0000256" key="3">
    <source>
        <dbReference type="ARBA" id="ARBA00023026"/>
    </source>
</evidence>